<dbReference type="KEGG" id="aoi:AORI_0595"/>
<evidence type="ECO:0000313" key="3">
    <source>
        <dbReference type="EMBL" id="AGM03184.1"/>
    </source>
</evidence>
<feature type="domain" description="N-acetyltransferase" evidence="2">
    <location>
        <begin position="24"/>
        <end position="182"/>
    </location>
</feature>
<dbReference type="InterPro" id="IPR016181">
    <property type="entry name" value="Acyl_CoA_acyltransferase"/>
</dbReference>
<keyword evidence="3" id="KW-0689">Ribosomal protein</keyword>
<keyword evidence="4" id="KW-1185">Reference proteome</keyword>
<dbReference type="EMBL" id="CP003410">
    <property type="protein sequence ID" value="AGM03184.1"/>
    <property type="molecule type" value="Genomic_DNA"/>
</dbReference>
<dbReference type="InterPro" id="IPR000182">
    <property type="entry name" value="GNAT_dom"/>
</dbReference>
<dbReference type="CDD" id="cd04301">
    <property type="entry name" value="NAT_SF"/>
    <property type="match status" value="1"/>
</dbReference>
<dbReference type="SUPFAM" id="SSF55729">
    <property type="entry name" value="Acyl-CoA N-acyltransferases (Nat)"/>
    <property type="match status" value="1"/>
</dbReference>
<proteinExistence type="predicted"/>
<dbReference type="PATRIC" id="fig|1156913.3.peg.608"/>
<dbReference type="PROSITE" id="PS51186">
    <property type="entry name" value="GNAT"/>
    <property type="match status" value="1"/>
</dbReference>
<reference evidence="3 4" key="1">
    <citation type="journal article" date="2013" name="BMC Genomics">
        <title>ContigScape: a Cytoscape plugin facilitating microbial genome gap closing.</title>
        <authorList>
            <person name="Tang B."/>
            <person name="Wang Q."/>
            <person name="Yang M."/>
            <person name="Xie F."/>
            <person name="Zhu Y."/>
            <person name="Zhuo Y."/>
            <person name="Wang S."/>
            <person name="Gao H."/>
            <person name="Ding X."/>
            <person name="Zhang L."/>
            <person name="Zhao G."/>
            <person name="Zheng H."/>
        </authorList>
    </citation>
    <scope>NUCLEOTIDE SEQUENCE [LARGE SCALE GENOMIC DNA]</scope>
    <source>
        <strain evidence="3 4">HCCB10007</strain>
    </source>
</reference>
<feature type="region of interest" description="Disordered" evidence="1">
    <location>
        <begin position="1"/>
        <end position="21"/>
    </location>
</feature>
<dbReference type="PANTHER" id="PTHR43441">
    <property type="entry name" value="RIBOSOMAL-PROTEIN-SERINE ACETYLTRANSFERASE"/>
    <property type="match status" value="1"/>
</dbReference>
<dbReference type="GO" id="GO:0005840">
    <property type="term" value="C:ribosome"/>
    <property type="evidence" value="ECO:0007669"/>
    <property type="project" value="UniProtKB-KW"/>
</dbReference>
<organism evidence="3 4">
    <name type="scientific">Amycolatopsis keratiniphila</name>
    <dbReference type="NCBI Taxonomy" id="129921"/>
    <lineage>
        <taxon>Bacteria</taxon>
        <taxon>Bacillati</taxon>
        <taxon>Actinomycetota</taxon>
        <taxon>Actinomycetes</taxon>
        <taxon>Pseudonocardiales</taxon>
        <taxon>Pseudonocardiaceae</taxon>
        <taxon>Amycolatopsis</taxon>
        <taxon>Amycolatopsis japonica group</taxon>
    </lineage>
</organism>
<dbReference type="GO" id="GO:0008999">
    <property type="term" value="F:protein-N-terminal-alanine acetyltransferase activity"/>
    <property type="evidence" value="ECO:0007669"/>
    <property type="project" value="TreeGrafter"/>
</dbReference>
<dbReference type="Pfam" id="PF13302">
    <property type="entry name" value="Acetyltransf_3"/>
    <property type="match status" value="1"/>
</dbReference>
<keyword evidence="3" id="KW-0687">Ribonucleoprotein</keyword>
<dbReference type="GO" id="GO:1990189">
    <property type="term" value="F:protein N-terminal-serine acetyltransferase activity"/>
    <property type="evidence" value="ECO:0007669"/>
    <property type="project" value="TreeGrafter"/>
</dbReference>
<dbReference type="Proteomes" id="UP000013968">
    <property type="component" value="Chromosome"/>
</dbReference>
<dbReference type="AlphaFoldDB" id="R4SHN8"/>
<sequence>MDPTVPPATDKNGTMTEPPAHGSVVLREFTEADVRLALELGEDPYIPLIGSLPAHPTRRQAEEWVRRQQSGRAEGRGYPFVIVADGAAVGTIGLWLRKLSEGIGILGYSISPERRRRGYATDALKAITEFAWTVSGVERIELYIEPWNRGSLRAAENAGFRCEGLLPAHHEIGGVLKDMLLYVSP</sequence>
<accession>R4SHN8</accession>
<evidence type="ECO:0000313" key="4">
    <source>
        <dbReference type="Proteomes" id="UP000013968"/>
    </source>
</evidence>
<evidence type="ECO:0000256" key="1">
    <source>
        <dbReference type="SAM" id="MobiDB-lite"/>
    </source>
</evidence>
<evidence type="ECO:0000259" key="2">
    <source>
        <dbReference type="PROSITE" id="PS51186"/>
    </source>
</evidence>
<gene>
    <name evidence="3" type="primary">rimJ</name>
    <name evidence="3" type="ORF">AORI_0595</name>
</gene>
<dbReference type="PANTHER" id="PTHR43441:SF10">
    <property type="entry name" value="ACETYLTRANSFERASE"/>
    <property type="match status" value="1"/>
</dbReference>
<dbReference type="GO" id="GO:0005737">
    <property type="term" value="C:cytoplasm"/>
    <property type="evidence" value="ECO:0007669"/>
    <property type="project" value="TreeGrafter"/>
</dbReference>
<dbReference type="HOGENOM" id="CLU_013985_3_4_11"/>
<protein>
    <submittedName>
        <fullName evidence="3">Acetyltransferase, ribosomal protein N-acetylase</fullName>
    </submittedName>
</protein>
<dbReference type="InterPro" id="IPR051908">
    <property type="entry name" value="Ribosomal_N-acetyltransferase"/>
</dbReference>
<dbReference type="Gene3D" id="3.40.630.30">
    <property type="match status" value="1"/>
</dbReference>
<name>R4SHN8_9PSEU</name>
<keyword evidence="3" id="KW-0808">Transferase</keyword>